<sequence>MTRWAALLRGVNVGGRKLAMADLRTMLAGMGFADVETLLASGNAVFSAAENDAARLERALEAKSAETLRLATDYLVRDADQWADVMAANPFPEVAAERPNQLLVLFHRDPFDPALLDLLAEHYDGPERLKPVGRELYIDFPNGQGRSDLVPMMTKLKFPKVATGRNWNTVTKITAKLGE</sequence>
<dbReference type="SUPFAM" id="SSF160379">
    <property type="entry name" value="SP0830-like"/>
    <property type="match status" value="1"/>
</dbReference>
<evidence type="ECO:0000313" key="1">
    <source>
        <dbReference type="EMBL" id="QIG78638.1"/>
    </source>
</evidence>
<evidence type="ECO:0000313" key="2">
    <source>
        <dbReference type="Proteomes" id="UP000501568"/>
    </source>
</evidence>
<dbReference type="PIRSF" id="PIRSF008502">
    <property type="entry name" value="UCP008502"/>
    <property type="match status" value="1"/>
</dbReference>
<gene>
    <name evidence="1" type="ORF">G5C33_01780</name>
</gene>
<accession>A0A6G6Y1P2</accession>
<dbReference type="PANTHER" id="PTHR36439">
    <property type="entry name" value="BLL4334 PROTEIN"/>
    <property type="match status" value="1"/>
</dbReference>
<protein>
    <submittedName>
        <fullName evidence="1">DUF1697 domain-containing protein</fullName>
    </submittedName>
</protein>
<dbReference type="AlphaFoldDB" id="A0A6G6Y1P2"/>
<dbReference type="Gene3D" id="3.30.70.1280">
    <property type="entry name" value="SP0830-like domains"/>
    <property type="match status" value="1"/>
</dbReference>
<reference evidence="1 2" key="1">
    <citation type="submission" date="2020-02" db="EMBL/GenBank/DDBJ databases">
        <authorList>
            <person name="Zheng R.K."/>
            <person name="Sun C.M."/>
        </authorList>
    </citation>
    <scope>NUCLEOTIDE SEQUENCE [LARGE SCALE GENOMIC DNA]</scope>
    <source>
        <strain evidence="2">zrk23</strain>
    </source>
</reference>
<dbReference type="KEGG" id="spzr:G5C33_01780"/>
<proteinExistence type="predicted"/>
<dbReference type="RefSeq" id="WP_165325636.1">
    <property type="nucleotide sequence ID" value="NZ_CP049109.1"/>
</dbReference>
<name>A0A6G6Y1P2_9SPHN</name>
<dbReference type="PANTHER" id="PTHR36439:SF1">
    <property type="entry name" value="DUF1697 DOMAIN-CONTAINING PROTEIN"/>
    <property type="match status" value="1"/>
</dbReference>
<organism evidence="1 2">
    <name type="scientific">Stakelama tenebrarum</name>
    <dbReference type="NCBI Taxonomy" id="2711215"/>
    <lineage>
        <taxon>Bacteria</taxon>
        <taxon>Pseudomonadati</taxon>
        <taxon>Pseudomonadota</taxon>
        <taxon>Alphaproteobacteria</taxon>
        <taxon>Sphingomonadales</taxon>
        <taxon>Sphingomonadaceae</taxon>
        <taxon>Stakelama</taxon>
    </lineage>
</organism>
<dbReference type="Proteomes" id="UP000501568">
    <property type="component" value="Chromosome"/>
</dbReference>
<dbReference type="Pfam" id="PF08002">
    <property type="entry name" value="DUF1697"/>
    <property type="match status" value="1"/>
</dbReference>
<dbReference type="EMBL" id="CP049109">
    <property type="protein sequence ID" value="QIG78638.1"/>
    <property type="molecule type" value="Genomic_DNA"/>
</dbReference>
<dbReference type="InterPro" id="IPR012545">
    <property type="entry name" value="DUF1697"/>
</dbReference>
<keyword evidence="2" id="KW-1185">Reference proteome</keyword>